<keyword evidence="4 7" id="KW-0442">Lipid degradation</keyword>
<evidence type="ECO:0000259" key="9">
    <source>
        <dbReference type="Pfam" id="PF04083"/>
    </source>
</evidence>
<keyword evidence="5" id="KW-0443">Lipid metabolism</keyword>
<dbReference type="Proteomes" id="UP000828390">
    <property type="component" value="Unassembled WGS sequence"/>
</dbReference>
<feature type="active site" description="Nucleophile" evidence="8">
    <location>
        <position position="169"/>
    </location>
</feature>
<feature type="domain" description="Partial AB-hydrolase lipase" evidence="9">
    <location>
        <begin position="33"/>
        <end position="93"/>
    </location>
</feature>
<gene>
    <name evidence="10" type="ORF">DPMN_032958</name>
</gene>
<dbReference type="Gene3D" id="3.40.50.1820">
    <property type="entry name" value="alpha/beta hydrolase"/>
    <property type="match status" value="1"/>
</dbReference>
<comment type="caution">
    <text evidence="10">The sequence shown here is derived from an EMBL/GenBank/DDBJ whole genome shotgun (WGS) entry which is preliminary data.</text>
</comment>
<sequence length="389" mass="43136">MLYLLIIVVVSGLLGLLPGRIAVRLDPEARMNTTQLIRYQGYPCEEYTVRTSDGYLLQIQRIPRGRLSNTIGGRSPVLLWHGLLSCSACWVENLANNSLGFILADAGFDVWLGNSRGNTYGLKHVTLNTSQPEFWAFSFDEMALLDLPDTVRFILGMTGASKLQYVGHSQGTEIAFAALSRDPDLNDLIGMFAALGPAAYLAHVESPVKLLADLSEDEVHKWFGYNDFLPRSDLLPIICEDSMASTCEDVLFLLCGIDSGNTNKSRIPVYIGQHPAGTSVQNMIHYVQAVKTGRFQMFDFGTEGNIKKYNQTMPPAYNVSQIRTPVALYGGGNDWLTTPTDVARLRSELPGLPPLLQIPNYNHLDYIWAMDAPKLLYPDVIKRISDGDK</sequence>
<dbReference type="PIRSF" id="PIRSF000862">
    <property type="entry name" value="Steryl_ester_lip"/>
    <property type="match status" value="1"/>
</dbReference>
<dbReference type="AlphaFoldDB" id="A0A9D4M643"/>
<comment type="similarity">
    <text evidence="1 7">Belongs to the AB hydrolase superfamily. Lipase family.</text>
</comment>
<keyword evidence="11" id="KW-1185">Reference proteome</keyword>
<evidence type="ECO:0000256" key="3">
    <source>
        <dbReference type="ARBA" id="ARBA00022801"/>
    </source>
</evidence>
<dbReference type="PANTHER" id="PTHR11005">
    <property type="entry name" value="LYSOSOMAL ACID LIPASE-RELATED"/>
    <property type="match status" value="1"/>
</dbReference>
<dbReference type="Pfam" id="PF04083">
    <property type="entry name" value="Abhydro_lipase"/>
    <property type="match status" value="1"/>
</dbReference>
<feature type="active site" description="Charge relay system" evidence="8">
    <location>
        <position position="334"/>
    </location>
</feature>
<dbReference type="InterPro" id="IPR006693">
    <property type="entry name" value="AB_hydrolase_lipase"/>
</dbReference>
<reference evidence="10" key="2">
    <citation type="submission" date="2020-11" db="EMBL/GenBank/DDBJ databases">
        <authorList>
            <person name="McCartney M.A."/>
            <person name="Auch B."/>
            <person name="Kono T."/>
            <person name="Mallez S."/>
            <person name="Becker A."/>
            <person name="Gohl D.M."/>
            <person name="Silverstein K.A.T."/>
            <person name="Koren S."/>
            <person name="Bechman K.B."/>
            <person name="Herman A."/>
            <person name="Abrahante J.E."/>
            <person name="Garbe J."/>
        </authorList>
    </citation>
    <scope>NUCLEOTIDE SEQUENCE</scope>
    <source>
        <strain evidence="10">Duluth1</strain>
        <tissue evidence="10">Whole animal</tissue>
    </source>
</reference>
<organism evidence="10 11">
    <name type="scientific">Dreissena polymorpha</name>
    <name type="common">Zebra mussel</name>
    <name type="synonym">Mytilus polymorpha</name>
    <dbReference type="NCBI Taxonomy" id="45954"/>
    <lineage>
        <taxon>Eukaryota</taxon>
        <taxon>Metazoa</taxon>
        <taxon>Spiralia</taxon>
        <taxon>Lophotrochozoa</taxon>
        <taxon>Mollusca</taxon>
        <taxon>Bivalvia</taxon>
        <taxon>Autobranchia</taxon>
        <taxon>Heteroconchia</taxon>
        <taxon>Euheterodonta</taxon>
        <taxon>Imparidentia</taxon>
        <taxon>Neoheterodontei</taxon>
        <taxon>Myida</taxon>
        <taxon>Dreissenoidea</taxon>
        <taxon>Dreissenidae</taxon>
        <taxon>Dreissena</taxon>
    </lineage>
</organism>
<name>A0A9D4M643_DREPO</name>
<evidence type="ECO:0000256" key="1">
    <source>
        <dbReference type="ARBA" id="ARBA00010701"/>
    </source>
</evidence>
<dbReference type="GO" id="GO:0016788">
    <property type="term" value="F:hydrolase activity, acting on ester bonds"/>
    <property type="evidence" value="ECO:0007669"/>
    <property type="project" value="InterPro"/>
</dbReference>
<evidence type="ECO:0000256" key="6">
    <source>
        <dbReference type="ARBA" id="ARBA00023180"/>
    </source>
</evidence>
<dbReference type="InterPro" id="IPR025483">
    <property type="entry name" value="Lipase_euk"/>
</dbReference>
<evidence type="ECO:0000256" key="7">
    <source>
        <dbReference type="PIRNR" id="PIRNR000862"/>
    </source>
</evidence>
<evidence type="ECO:0000313" key="10">
    <source>
        <dbReference type="EMBL" id="KAH3869787.1"/>
    </source>
</evidence>
<keyword evidence="6" id="KW-0325">Glycoprotein</keyword>
<protein>
    <recommendedName>
        <fullName evidence="7">Lipase</fullName>
    </recommendedName>
</protein>
<evidence type="ECO:0000256" key="5">
    <source>
        <dbReference type="ARBA" id="ARBA00023098"/>
    </source>
</evidence>
<reference evidence="10" key="1">
    <citation type="journal article" date="2019" name="bioRxiv">
        <title>The Genome of the Zebra Mussel, Dreissena polymorpha: A Resource for Invasive Species Research.</title>
        <authorList>
            <person name="McCartney M.A."/>
            <person name="Auch B."/>
            <person name="Kono T."/>
            <person name="Mallez S."/>
            <person name="Zhang Y."/>
            <person name="Obille A."/>
            <person name="Becker A."/>
            <person name="Abrahante J.E."/>
            <person name="Garbe J."/>
            <person name="Badalamenti J.P."/>
            <person name="Herman A."/>
            <person name="Mangelson H."/>
            <person name="Liachko I."/>
            <person name="Sullivan S."/>
            <person name="Sone E.D."/>
            <person name="Koren S."/>
            <person name="Silverstein K.A.T."/>
            <person name="Beckman K.B."/>
            <person name="Gohl D.M."/>
        </authorList>
    </citation>
    <scope>NUCLEOTIDE SEQUENCE</scope>
    <source>
        <strain evidence="10">Duluth1</strain>
        <tissue evidence="10">Whole animal</tissue>
    </source>
</reference>
<dbReference type="OrthoDB" id="9974421at2759"/>
<evidence type="ECO:0000256" key="8">
    <source>
        <dbReference type="PIRSR" id="PIRSR000862-1"/>
    </source>
</evidence>
<accession>A0A9D4M643</accession>
<evidence type="ECO:0000256" key="2">
    <source>
        <dbReference type="ARBA" id="ARBA00022729"/>
    </source>
</evidence>
<dbReference type="FunFam" id="3.40.50.1820:FF:000021">
    <property type="entry name" value="Lipase"/>
    <property type="match status" value="1"/>
</dbReference>
<keyword evidence="2" id="KW-0732">Signal</keyword>
<evidence type="ECO:0000256" key="4">
    <source>
        <dbReference type="ARBA" id="ARBA00022963"/>
    </source>
</evidence>
<dbReference type="SUPFAM" id="SSF53474">
    <property type="entry name" value="alpha/beta-Hydrolases"/>
    <property type="match status" value="1"/>
</dbReference>
<keyword evidence="3 7" id="KW-0378">Hydrolase</keyword>
<dbReference type="InterPro" id="IPR029058">
    <property type="entry name" value="AB_hydrolase_fold"/>
</dbReference>
<evidence type="ECO:0000313" key="11">
    <source>
        <dbReference type="Proteomes" id="UP000828390"/>
    </source>
</evidence>
<feature type="active site" description="Charge relay system" evidence="8">
    <location>
        <position position="363"/>
    </location>
</feature>
<dbReference type="EMBL" id="JAIWYP010000002">
    <property type="protein sequence ID" value="KAH3869787.1"/>
    <property type="molecule type" value="Genomic_DNA"/>
</dbReference>
<proteinExistence type="inferred from homology"/>
<dbReference type="GO" id="GO:0016042">
    <property type="term" value="P:lipid catabolic process"/>
    <property type="evidence" value="ECO:0007669"/>
    <property type="project" value="UniProtKB-KW"/>
</dbReference>